<dbReference type="FunFam" id="2.60.120.40:FF:000001">
    <property type="entry name" value="Complement C1q B chain"/>
    <property type="match status" value="1"/>
</dbReference>
<sequence length="246" mass="25673">MPCAPRRIPSWRLLLLSLILVASPSGADPTHSCYGAPGLPGVPGPPGKDGRDGLKGPKGEQGIPATLTSQGPNGPKGDPGIPGLPGKNGPRGPSGPRGDPGLDGEAGEQGDPGGFKPSHQSAFTVMRKTEQPPAKNAPVVFNRAVTNINGDYSVSTGKFTCRVPGAYYFTYHTSHTSNLCVSMYHNRDKVASFCDHMTNDKQVSSGGVLLHLEAGHQVWLAVNDYNGMAGIANADSVFSGFLIFPD</sequence>
<dbReference type="GeneTree" id="ENSGT00940000161227"/>
<dbReference type="InterPro" id="IPR008160">
    <property type="entry name" value="Collagen"/>
</dbReference>
<dbReference type="GO" id="GO:0030853">
    <property type="term" value="P:negative regulation of granulocyte differentiation"/>
    <property type="evidence" value="ECO:0007669"/>
    <property type="project" value="Ensembl"/>
</dbReference>
<reference evidence="8" key="1">
    <citation type="submission" date="2025-08" db="UniProtKB">
        <authorList>
            <consortium name="Ensembl"/>
        </authorList>
    </citation>
    <scope>IDENTIFICATION</scope>
</reference>
<dbReference type="GO" id="GO:0098978">
    <property type="term" value="C:glutamatergic synapse"/>
    <property type="evidence" value="ECO:0007669"/>
    <property type="project" value="Ensembl"/>
</dbReference>
<keyword evidence="2" id="KW-0964">Secreted</keyword>
<dbReference type="GO" id="GO:0098883">
    <property type="term" value="P:synapse pruning"/>
    <property type="evidence" value="ECO:0007669"/>
    <property type="project" value="Ensembl"/>
</dbReference>
<feature type="compositionally biased region" description="Basic and acidic residues" evidence="5">
    <location>
        <begin position="48"/>
        <end position="58"/>
    </location>
</feature>
<dbReference type="SMART" id="SM00110">
    <property type="entry name" value="C1Q"/>
    <property type="match status" value="1"/>
</dbReference>
<evidence type="ECO:0000256" key="3">
    <source>
        <dbReference type="ARBA" id="ARBA00022729"/>
    </source>
</evidence>
<dbReference type="GO" id="GO:0006958">
    <property type="term" value="P:complement activation, classical pathway"/>
    <property type="evidence" value="ECO:0007669"/>
    <property type="project" value="Ensembl"/>
</dbReference>
<dbReference type="InterPro" id="IPR001073">
    <property type="entry name" value="C1q_dom"/>
</dbReference>
<dbReference type="GO" id="GO:0019864">
    <property type="term" value="F:IgG binding"/>
    <property type="evidence" value="ECO:0007669"/>
    <property type="project" value="Ensembl"/>
</dbReference>
<dbReference type="GO" id="GO:0098888">
    <property type="term" value="C:extrinsic component of presynaptic membrane"/>
    <property type="evidence" value="ECO:0007669"/>
    <property type="project" value="Ensembl"/>
</dbReference>
<evidence type="ECO:0000256" key="4">
    <source>
        <dbReference type="ARBA" id="ARBA00023119"/>
    </source>
</evidence>
<dbReference type="GO" id="GO:0001791">
    <property type="term" value="F:IgM binding"/>
    <property type="evidence" value="ECO:0007669"/>
    <property type="project" value="Ensembl"/>
</dbReference>
<dbReference type="PROSITE" id="PS50871">
    <property type="entry name" value="C1Q"/>
    <property type="match status" value="1"/>
</dbReference>
<feature type="chain" id="PRO_5034409736" evidence="6">
    <location>
        <begin position="28"/>
        <end position="246"/>
    </location>
</feature>
<evidence type="ECO:0000256" key="1">
    <source>
        <dbReference type="ARBA" id="ARBA00004613"/>
    </source>
</evidence>
<protein>
    <submittedName>
        <fullName evidence="8">Complement C1q C chain</fullName>
    </submittedName>
</protein>
<accession>A0A8D0BPU4</accession>
<keyword evidence="9" id="KW-1185">Reference proteome</keyword>
<evidence type="ECO:0000256" key="2">
    <source>
        <dbReference type="ARBA" id="ARBA00022525"/>
    </source>
</evidence>
<dbReference type="InterPro" id="IPR050392">
    <property type="entry name" value="Collagen/C1q_domain"/>
</dbReference>
<dbReference type="GO" id="GO:0062167">
    <property type="term" value="C:complement component C1q complex"/>
    <property type="evidence" value="ECO:0007669"/>
    <property type="project" value="Ensembl"/>
</dbReference>
<keyword evidence="4" id="KW-0176">Collagen</keyword>
<evidence type="ECO:0000313" key="9">
    <source>
        <dbReference type="Proteomes" id="UP000694421"/>
    </source>
</evidence>
<feature type="region of interest" description="Disordered" evidence="5">
    <location>
        <begin position="26"/>
        <end position="119"/>
    </location>
</feature>
<dbReference type="PANTHER" id="PTHR15427">
    <property type="entry name" value="EMILIN ELASTIN MICROFIBRIL INTERFACE-LOCATED PROTEIN ELASTIN MICROFIBRIL INTERFACER"/>
    <property type="match status" value="1"/>
</dbReference>
<feature type="domain" description="C1q" evidence="7">
    <location>
        <begin position="116"/>
        <end position="246"/>
    </location>
</feature>
<comment type="subcellular location">
    <subcellularLocation>
        <location evidence="1">Secreted</location>
    </subcellularLocation>
</comment>
<evidence type="ECO:0000313" key="8">
    <source>
        <dbReference type="Ensembl" id="ENSSMRP00000011207.1"/>
    </source>
</evidence>
<keyword evidence="3 6" id="KW-0732">Signal</keyword>
<dbReference type="AlphaFoldDB" id="A0A8D0BPU4"/>
<name>A0A8D0BPU4_SALMN</name>
<dbReference type="Proteomes" id="UP000694421">
    <property type="component" value="Unplaced"/>
</dbReference>
<evidence type="ECO:0000256" key="5">
    <source>
        <dbReference type="SAM" id="MobiDB-lite"/>
    </source>
</evidence>
<dbReference type="Pfam" id="PF00386">
    <property type="entry name" value="C1q"/>
    <property type="match status" value="1"/>
</dbReference>
<dbReference type="PRINTS" id="PR00007">
    <property type="entry name" value="COMPLEMNTC1Q"/>
</dbReference>
<dbReference type="PANTHER" id="PTHR15427:SF29">
    <property type="entry name" value="COMPLEMENT C1Q SUBCOMPONENT SUBUNIT C"/>
    <property type="match status" value="1"/>
</dbReference>
<dbReference type="GO" id="GO:0045650">
    <property type="term" value="P:negative regulation of macrophage differentiation"/>
    <property type="evidence" value="ECO:0007669"/>
    <property type="project" value="Ensembl"/>
</dbReference>
<dbReference type="GO" id="GO:0098890">
    <property type="term" value="C:extrinsic component of postsynaptic membrane"/>
    <property type="evidence" value="ECO:0007669"/>
    <property type="project" value="Ensembl"/>
</dbReference>
<feature type="compositionally biased region" description="Low complexity" evidence="5">
    <location>
        <begin position="85"/>
        <end position="99"/>
    </location>
</feature>
<dbReference type="InterPro" id="IPR008983">
    <property type="entry name" value="Tumour_necrosis_fac-like_dom"/>
</dbReference>
<organism evidence="8 9">
    <name type="scientific">Salvator merianae</name>
    <name type="common">Argentine black and white tegu</name>
    <name type="synonym">Tupinambis merianae</name>
    <dbReference type="NCBI Taxonomy" id="96440"/>
    <lineage>
        <taxon>Eukaryota</taxon>
        <taxon>Metazoa</taxon>
        <taxon>Chordata</taxon>
        <taxon>Craniata</taxon>
        <taxon>Vertebrata</taxon>
        <taxon>Euteleostomi</taxon>
        <taxon>Lepidosauria</taxon>
        <taxon>Squamata</taxon>
        <taxon>Bifurcata</taxon>
        <taxon>Unidentata</taxon>
        <taxon>Episquamata</taxon>
        <taxon>Laterata</taxon>
        <taxon>Teiioidea</taxon>
        <taxon>Teiidae</taxon>
        <taxon>Salvator</taxon>
    </lineage>
</organism>
<dbReference type="SUPFAM" id="SSF49842">
    <property type="entry name" value="TNF-like"/>
    <property type="match status" value="1"/>
</dbReference>
<dbReference type="Pfam" id="PF01391">
    <property type="entry name" value="Collagen"/>
    <property type="match status" value="1"/>
</dbReference>
<dbReference type="Gene3D" id="2.60.120.40">
    <property type="match status" value="1"/>
</dbReference>
<dbReference type="GO" id="GO:0005602">
    <property type="term" value="C:complement component C1 complex"/>
    <property type="evidence" value="ECO:0007669"/>
    <property type="project" value="Ensembl"/>
</dbReference>
<evidence type="ECO:0000256" key="6">
    <source>
        <dbReference type="SAM" id="SignalP"/>
    </source>
</evidence>
<dbReference type="GO" id="GO:0106139">
    <property type="term" value="C:symbiont cell surface"/>
    <property type="evidence" value="ECO:0007669"/>
    <property type="project" value="Ensembl"/>
</dbReference>
<dbReference type="GO" id="GO:0005581">
    <property type="term" value="C:collagen trimer"/>
    <property type="evidence" value="ECO:0007669"/>
    <property type="project" value="UniProtKB-KW"/>
</dbReference>
<proteinExistence type="predicted"/>
<feature type="signal peptide" evidence="6">
    <location>
        <begin position="1"/>
        <end position="27"/>
    </location>
</feature>
<dbReference type="Ensembl" id="ENSSMRT00000013048.1">
    <property type="protein sequence ID" value="ENSSMRP00000011207.1"/>
    <property type="gene ID" value="ENSSMRG00000008817.1"/>
</dbReference>
<evidence type="ECO:0000259" key="7">
    <source>
        <dbReference type="PROSITE" id="PS50871"/>
    </source>
</evidence>
<dbReference type="GO" id="GO:0001786">
    <property type="term" value="F:phosphatidylserine binding"/>
    <property type="evidence" value="ECO:0007669"/>
    <property type="project" value="Ensembl"/>
</dbReference>
<dbReference type="OMA" id="CEGHEAR"/>
<reference evidence="8" key="2">
    <citation type="submission" date="2025-09" db="UniProtKB">
        <authorList>
            <consortium name="Ensembl"/>
        </authorList>
    </citation>
    <scope>IDENTIFICATION</scope>
</reference>